<feature type="region of interest" description="Disordered" evidence="2">
    <location>
        <begin position="197"/>
        <end position="223"/>
    </location>
</feature>
<evidence type="ECO:0000313" key="4">
    <source>
        <dbReference type="Proteomes" id="UP000184330"/>
    </source>
</evidence>
<sequence>MSSVSKDGNNFVFSETSFRGNASVQWEPPACIKAIKRTLKQMDGILCHNHQPPGTYVLRSDFPTQDILRPLWGWSLSSKDNWVEISHGFKNMGQHYQALESYLKTMHITDTILARPAASKRQKETSSSNSAIAARQERERSTASSLVARNDPVCQLGPNDMAVSRRDAGKPSVETPSSARVLKVIGKDIDLENDTFDADDRLSTSQPVANSSKARGVLPQDIDNLPRTTTANISKVLTPTIVPVCATPNVDELMSRLKKLKDAREEHAIRMDATISNAKEARETKFTELYSRLEAINSRPETQSLGLEAARTFPTDVGDSILGLTDQYAEQEEQMLELAEKSVESSRQIAHLETKCQSQEEKIRELQAEIEADKRTRFEHSQDMGNMAKTMKMLLKQNEDLLQRQRKAEKSRREAVVRHRSRRDRLGRWTYI</sequence>
<reference evidence="3 4" key="1">
    <citation type="submission" date="2016-03" db="EMBL/GenBank/DDBJ databases">
        <authorList>
            <person name="Ploux O."/>
        </authorList>
    </citation>
    <scope>NUCLEOTIDE SEQUENCE [LARGE SCALE GENOMIC DNA]</scope>
    <source>
        <strain evidence="3 4">UAMH 11012</strain>
    </source>
</reference>
<dbReference type="Proteomes" id="UP000184330">
    <property type="component" value="Unassembled WGS sequence"/>
</dbReference>
<name>A0A1L7XNQ7_9HELO</name>
<dbReference type="AlphaFoldDB" id="A0A1L7XNQ7"/>
<feature type="compositionally biased region" description="Polar residues" evidence="2">
    <location>
        <begin position="203"/>
        <end position="213"/>
    </location>
</feature>
<keyword evidence="1" id="KW-0175">Coiled coil</keyword>
<evidence type="ECO:0000313" key="3">
    <source>
        <dbReference type="EMBL" id="CZR66663.1"/>
    </source>
</evidence>
<evidence type="ECO:0000256" key="1">
    <source>
        <dbReference type="SAM" id="Coils"/>
    </source>
</evidence>
<accession>A0A1L7XNQ7</accession>
<feature type="region of interest" description="Disordered" evidence="2">
    <location>
        <begin position="115"/>
        <end position="177"/>
    </location>
</feature>
<organism evidence="3 4">
    <name type="scientific">Phialocephala subalpina</name>
    <dbReference type="NCBI Taxonomy" id="576137"/>
    <lineage>
        <taxon>Eukaryota</taxon>
        <taxon>Fungi</taxon>
        <taxon>Dikarya</taxon>
        <taxon>Ascomycota</taxon>
        <taxon>Pezizomycotina</taxon>
        <taxon>Leotiomycetes</taxon>
        <taxon>Helotiales</taxon>
        <taxon>Mollisiaceae</taxon>
        <taxon>Phialocephala</taxon>
        <taxon>Phialocephala fortinii species complex</taxon>
    </lineage>
</organism>
<keyword evidence="4" id="KW-1185">Reference proteome</keyword>
<dbReference type="EMBL" id="FJOG01000039">
    <property type="protein sequence ID" value="CZR66663.1"/>
    <property type="molecule type" value="Genomic_DNA"/>
</dbReference>
<gene>
    <name evidence="3" type="ORF">PAC_16564</name>
</gene>
<feature type="coiled-coil region" evidence="1">
    <location>
        <begin position="321"/>
        <end position="411"/>
    </location>
</feature>
<proteinExistence type="predicted"/>
<protein>
    <submittedName>
        <fullName evidence="3">Uncharacterized protein</fullName>
    </submittedName>
</protein>
<evidence type="ECO:0000256" key="2">
    <source>
        <dbReference type="SAM" id="MobiDB-lite"/>
    </source>
</evidence>